<name>A0A126QKQ5_9BACT</name>
<reference evidence="2 4" key="1">
    <citation type="journal article" date="2016" name="Front. Microbiol.">
        <title>Genome Sequence of the Piezophilic, Mesophilic Sulfate-Reducing Bacterium Desulfovibrio indicus J2T.</title>
        <authorList>
            <person name="Cao J."/>
            <person name="Maignien L."/>
            <person name="Shao Z."/>
            <person name="Alain K."/>
            <person name="Jebbar M."/>
        </authorList>
    </citation>
    <scope>NUCLEOTIDE SEQUENCE [LARGE SCALE GENOMIC DNA]</scope>
    <source>
        <strain evidence="2 4">J2</strain>
    </source>
</reference>
<accession>A0A126QKQ5</accession>
<dbReference type="Proteomes" id="UP000295506">
    <property type="component" value="Unassembled WGS sequence"/>
</dbReference>
<evidence type="ECO:0000313" key="5">
    <source>
        <dbReference type="Proteomes" id="UP000295506"/>
    </source>
</evidence>
<dbReference type="KEGG" id="dej:AWY79_05590"/>
<dbReference type="AlphaFoldDB" id="A0A126QKQ5"/>
<dbReference type="SUPFAM" id="SSF48452">
    <property type="entry name" value="TPR-like"/>
    <property type="match status" value="1"/>
</dbReference>
<dbReference type="OrthoDB" id="9940151at2"/>
<evidence type="ECO:0000256" key="1">
    <source>
        <dbReference type="SAM" id="MobiDB-lite"/>
    </source>
</evidence>
<gene>
    <name evidence="2" type="ORF">AWY79_05590</name>
    <name evidence="3" type="ORF">EDC59_11613</name>
</gene>
<sequence length="323" mass="36378">MSIDPHVSLDGRLNSRPERGCSGPLCCIFSTAKSRNPGRGTTLRGHGRVHFWLVRQLGEDRYAVRGVDGDYLPFGDESHISAEELLRHYTPEVAVFEERLLPSAKRRNYRLVAAHRESGVKRQLLAMDETNMRGLFELGMEYILAGRSAKGRNLISELLRVRAPFPGKNQFLFNEFGINLRKIGYPEGAVICYRRALKYTDLDDHLHYNLARAFYDQGQWWDCMNHLARCFELNPALPLARDLVVLVAALAGNPALRRKYGKPPVPDGVAGRADALCESVFTVDEGRRKRVEERNLLAEEREAGQPKPGDTGLWLPGRDAVGL</sequence>
<evidence type="ECO:0000313" key="4">
    <source>
        <dbReference type="Proteomes" id="UP000055611"/>
    </source>
</evidence>
<proteinExistence type="predicted"/>
<dbReference type="Proteomes" id="UP000055611">
    <property type="component" value="Chromosome"/>
</dbReference>
<dbReference type="EMBL" id="SOBK01000016">
    <property type="protein sequence ID" value="TDT82701.1"/>
    <property type="molecule type" value="Genomic_DNA"/>
</dbReference>
<dbReference type="Gene3D" id="1.25.40.10">
    <property type="entry name" value="Tetratricopeptide repeat domain"/>
    <property type="match status" value="1"/>
</dbReference>
<dbReference type="RefSeq" id="WP_066801389.1">
    <property type="nucleotide sequence ID" value="NZ_CP014206.1"/>
</dbReference>
<evidence type="ECO:0000313" key="3">
    <source>
        <dbReference type="EMBL" id="TDT82701.1"/>
    </source>
</evidence>
<protein>
    <submittedName>
        <fullName evidence="3">Uncharacterized protein</fullName>
    </submittedName>
</protein>
<feature type="region of interest" description="Disordered" evidence="1">
    <location>
        <begin position="299"/>
        <end position="323"/>
    </location>
</feature>
<evidence type="ECO:0000313" key="2">
    <source>
        <dbReference type="EMBL" id="AMK10620.1"/>
    </source>
</evidence>
<dbReference type="InterPro" id="IPR011990">
    <property type="entry name" value="TPR-like_helical_dom_sf"/>
</dbReference>
<keyword evidence="4" id="KW-1185">Reference proteome</keyword>
<dbReference type="EMBL" id="CP014206">
    <property type="protein sequence ID" value="AMK10620.1"/>
    <property type="molecule type" value="Genomic_DNA"/>
</dbReference>
<organism evidence="3 5">
    <name type="scientific">Pseudodesulfovibrio indicus</name>
    <dbReference type="NCBI Taxonomy" id="1716143"/>
    <lineage>
        <taxon>Bacteria</taxon>
        <taxon>Pseudomonadati</taxon>
        <taxon>Thermodesulfobacteriota</taxon>
        <taxon>Desulfovibrionia</taxon>
        <taxon>Desulfovibrionales</taxon>
        <taxon>Desulfovibrionaceae</taxon>
    </lineage>
</organism>
<reference evidence="3 5" key="2">
    <citation type="submission" date="2019-03" db="EMBL/GenBank/DDBJ databases">
        <title>Genomic Encyclopedia of Type Strains, Phase IV (KMG-IV): sequencing the most valuable type-strain genomes for metagenomic binning, comparative biology and taxonomic classification.</title>
        <authorList>
            <person name="Goeker M."/>
        </authorList>
    </citation>
    <scope>NUCLEOTIDE SEQUENCE [LARGE SCALE GENOMIC DNA]</scope>
    <source>
        <strain evidence="3 5">DSM 101483</strain>
    </source>
</reference>